<feature type="region of interest" description="Disordered" evidence="1">
    <location>
        <begin position="1"/>
        <end position="26"/>
    </location>
</feature>
<organism evidence="3 4">
    <name type="scientific">Pseudocercospora fijiensis (strain CIRAD86)</name>
    <name type="common">Black leaf streak disease fungus</name>
    <name type="synonym">Mycosphaerella fijiensis</name>
    <dbReference type="NCBI Taxonomy" id="383855"/>
    <lineage>
        <taxon>Eukaryota</taxon>
        <taxon>Fungi</taxon>
        <taxon>Dikarya</taxon>
        <taxon>Ascomycota</taxon>
        <taxon>Pezizomycotina</taxon>
        <taxon>Dothideomycetes</taxon>
        <taxon>Dothideomycetidae</taxon>
        <taxon>Mycosphaerellales</taxon>
        <taxon>Mycosphaerellaceae</taxon>
        <taxon>Pseudocercospora</taxon>
    </lineage>
</organism>
<dbReference type="RefSeq" id="XP_007921039.1">
    <property type="nucleotide sequence ID" value="XM_007922848.1"/>
</dbReference>
<dbReference type="eggNOG" id="ENOG502RS3T">
    <property type="taxonomic scope" value="Eukaryota"/>
</dbReference>
<gene>
    <name evidence="3" type="ORF">MYCFIDRAFT_209585</name>
</gene>
<feature type="domain" description="SLS1 C-terminal" evidence="2">
    <location>
        <begin position="81"/>
        <end position="362"/>
    </location>
</feature>
<evidence type="ECO:0000313" key="4">
    <source>
        <dbReference type="Proteomes" id="UP000016932"/>
    </source>
</evidence>
<protein>
    <recommendedName>
        <fullName evidence="2">SLS1 C-terminal domain-containing protein</fullName>
    </recommendedName>
</protein>
<dbReference type="KEGG" id="pfj:MYCFIDRAFT_209585"/>
<reference evidence="3 4" key="1">
    <citation type="journal article" date="2012" name="PLoS Pathog.">
        <title>Diverse lifestyles and strategies of plant pathogenesis encoded in the genomes of eighteen Dothideomycetes fungi.</title>
        <authorList>
            <person name="Ohm R.A."/>
            <person name="Feau N."/>
            <person name="Henrissat B."/>
            <person name="Schoch C.L."/>
            <person name="Horwitz B.A."/>
            <person name="Barry K.W."/>
            <person name="Condon B.J."/>
            <person name="Copeland A.C."/>
            <person name="Dhillon B."/>
            <person name="Glaser F."/>
            <person name="Hesse C.N."/>
            <person name="Kosti I."/>
            <person name="LaButti K."/>
            <person name="Lindquist E.A."/>
            <person name="Lucas S."/>
            <person name="Salamov A.A."/>
            <person name="Bradshaw R.E."/>
            <person name="Ciuffetti L."/>
            <person name="Hamelin R.C."/>
            <person name="Kema G.H.J."/>
            <person name="Lawrence C."/>
            <person name="Scott J.A."/>
            <person name="Spatafora J.W."/>
            <person name="Turgeon B.G."/>
            <person name="de Wit P.J.G.M."/>
            <person name="Zhong S."/>
            <person name="Goodwin S.B."/>
            <person name="Grigoriev I.V."/>
        </authorList>
    </citation>
    <scope>NUCLEOTIDE SEQUENCE [LARGE SCALE GENOMIC DNA]</scope>
    <source>
        <strain evidence="3 4">CIRAD86</strain>
    </source>
</reference>
<dbReference type="GeneID" id="19336835"/>
<dbReference type="EMBL" id="KB446555">
    <property type="protein sequence ID" value="EME87690.1"/>
    <property type="molecule type" value="Genomic_DNA"/>
</dbReference>
<evidence type="ECO:0000259" key="2">
    <source>
        <dbReference type="Pfam" id="PF20778"/>
    </source>
</evidence>
<keyword evidence="4" id="KW-1185">Reference proteome</keyword>
<evidence type="ECO:0000313" key="3">
    <source>
        <dbReference type="EMBL" id="EME87690.1"/>
    </source>
</evidence>
<dbReference type="VEuPathDB" id="FungiDB:MYCFIDRAFT_209585"/>
<dbReference type="Proteomes" id="UP000016932">
    <property type="component" value="Unassembled WGS sequence"/>
</dbReference>
<dbReference type="InterPro" id="IPR048401">
    <property type="entry name" value="SLS1_C"/>
</dbReference>
<dbReference type="Pfam" id="PF20778">
    <property type="entry name" value="SLS1_C"/>
    <property type="match status" value="1"/>
</dbReference>
<evidence type="ECO:0000256" key="1">
    <source>
        <dbReference type="SAM" id="MobiDB-lite"/>
    </source>
</evidence>
<feature type="compositionally biased region" description="Basic and acidic residues" evidence="1">
    <location>
        <begin position="1"/>
        <end position="20"/>
    </location>
</feature>
<dbReference type="HOGENOM" id="CLU_652322_0_0_1"/>
<dbReference type="AlphaFoldDB" id="N1Q651"/>
<accession>N1Q651</accession>
<name>N1Q651_PSEFD</name>
<dbReference type="OrthoDB" id="5392646at2759"/>
<proteinExistence type="predicted"/>
<sequence>MASTHRLPDAMKSQLEEQQSKSEGVGSDVRAQAIAAKLQTVNPALLVNSPHPFHADSYWDPALDQLSYNWSCSFSRHLQDSTSISDDASSSAEPETSRNVYRSTIPGLDALLSYFDTATNPRPLHLSKHCVPISYVGEEEPLVRIDWALPYLSAILLPLPNESLAVQLPRIELRYNFTEPTQPGRPRDLFLTGLKADIDHQNLIVPLPDHAVDLNFSRSVSLVARAHLAKYDKHILYFTQQIQRSIFTGDGVLTAPTELTLRLPRWLVHPDADRSSGAEKEDISVTYLFERFKQTQRVDFAISEAARTAHGVDSEVQDMAMQLPSSLRLKYSEADGGAIHGNSSTLTLLHKTKRSAPKSAETSQPVDALTGVLENEASQESTSQEQDPTQQLAESALRIAHLLTRINAGTLSAFRKETEDS</sequence>